<dbReference type="Proteomes" id="UP001589894">
    <property type="component" value="Unassembled WGS sequence"/>
</dbReference>
<dbReference type="SUPFAM" id="SSF46689">
    <property type="entry name" value="Homeodomain-like"/>
    <property type="match status" value="1"/>
</dbReference>
<dbReference type="InterPro" id="IPR023772">
    <property type="entry name" value="DNA-bd_HTH_TetR-type_CS"/>
</dbReference>
<dbReference type="InterPro" id="IPR050109">
    <property type="entry name" value="HTH-type_TetR-like_transc_reg"/>
</dbReference>
<comment type="caution">
    <text evidence="7">The sequence shown here is derived from an EMBL/GenBank/DDBJ whole genome shotgun (WGS) entry which is preliminary data.</text>
</comment>
<evidence type="ECO:0000313" key="8">
    <source>
        <dbReference type="Proteomes" id="UP001589894"/>
    </source>
</evidence>
<evidence type="ECO:0000256" key="3">
    <source>
        <dbReference type="ARBA" id="ARBA00023163"/>
    </source>
</evidence>
<feature type="region of interest" description="Disordered" evidence="5">
    <location>
        <begin position="1"/>
        <end position="28"/>
    </location>
</feature>
<gene>
    <name evidence="7" type="ORF">ACFFHU_03925</name>
</gene>
<dbReference type="InterPro" id="IPR041347">
    <property type="entry name" value="MftR_C"/>
</dbReference>
<keyword evidence="1" id="KW-0805">Transcription regulation</keyword>
<feature type="region of interest" description="Disordered" evidence="5">
    <location>
        <begin position="209"/>
        <end position="245"/>
    </location>
</feature>
<evidence type="ECO:0000256" key="5">
    <source>
        <dbReference type="SAM" id="MobiDB-lite"/>
    </source>
</evidence>
<dbReference type="InterPro" id="IPR009057">
    <property type="entry name" value="Homeodomain-like_sf"/>
</dbReference>
<reference evidence="7 8" key="1">
    <citation type="submission" date="2024-09" db="EMBL/GenBank/DDBJ databases">
        <authorList>
            <person name="Sun Q."/>
            <person name="Mori K."/>
        </authorList>
    </citation>
    <scope>NUCLEOTIDE SEQUENCE [LARGE SCALE GENOMIC DNA]</scope>
    <source>
        <strain evidence="7 8">TBRC 2205</strain>
    </source>
</reference>
<sequence>MTAADLSAPPDLPAPPNLSPGRRERRKRETRAALERAALRLFAEKGYEHTTVEEIADAADVAVRTFFRYFASKQHVLFGDAAHQRVGRLRAALAASPPELAPVEAVRVVLDALDMGPDEQQELVVRMRLMERQPSLVGVYLLLNRELHGVVVEFVADRTGLPDTDPYPLLVASAAVASWDVALTAWAAADGRGGLAQLRREAFAALTAGLPPPASRPAAGGARPASRPGAAAVPAGQAASRSVAR</sequence>
<dbReference type="PRINTS" id="PR00455">
    <property type="entry name" value="HTHTETR"/>
</dbReference>
<evidence type="ECO:0000256" key="1">
    <source>
        <dbReference type="ARBA" id="ARBA00023015"/>
    </source>
</evidence>
<dbReference type="RefSeq" id="WP_377335719.1">
    <property type="nucleotide sequence ID" value="NZ_JBHLUE010000002.1"/>
</dbReference>
<dbReference type="Pfam" id="PF00440">
    <property type="entry name" value="TetR_N"/>
    <property type="match status" value="1"/>
</dbReference>
<feature type="domain" description="HTH tetR-type" evidence="6">
    <location>
        <begin position="28"/>
        <end position="88"/>
    </location>
</feature>
<dbReference type="Gene3D" id="1.10.10.60">
    <property type="entry name" value="Homeodomain-like"/>
    <property type="match status" value="1"/>
</dbReference>
<dbReference type="Pfam" id="PF17754">
    <property type="entry name" value="TetR_C_14"/>
    <property type="match status" value="1"/>
</dbReference>
<evidence type="ECO:0000313" key="7">
    <source>
        <dbReference type="EMBL" id="MFC0563317.1"/>
    </source>
</evidence>
<feature type="DNA-binding region" description="H-T-H motif" evidence="4">
    <location>
        <begin position="51"/>
        <end position="70"/>
    </location>
</feature>
<evidence type="ECO:0000259" key="6">
    <source>
        <dbReference type="PROSITE" id="PS50977"/>
    </source>
</evidence>
<dbReference type="PANTHER" id="PTHR30055:SF238">
    <property type="entry name" value="MYCOFACTOCIN BIOSYNTHESIS TRANSCRIPTIONAL REGULATOR MFTR-RELATED"/>
    <property type="match status" value="1"/>
</dbReference>
<protein>
    <submittedName>
        <fullName evidence="7">TetR family transcriptional regulator</fullName>
    </submittedName>
</protein>
<dbReference type="Gene3D" id="1.10.357.10">
    <property type="entry name" value="Tetracycline Repressor, domain 2"/>
    <property type="match status" value="1"/>
</dbReference>
<keyword evidence="8" id="KW-1185">Reference proteome</keyword>
<dbReference type="PANTHER" id="PTHR30055">
    <property type="entry name" value="HTH-TYPE TRANSCRIPTIONAL REGULATOR RUTR"/>
    <property type="match status" value="1"/>
</dbReference>
<feature type="compositionally biased region" description="Low complexity" evidence="5">
    <location>
        <begin position="216"/>
        <end position="239"/>
    </location>
</feature>
<dbReference type="EMBL" id="JBHLUE010000002">
    <property type="protein sequence ID" value="MFC0563317.1"/>
    <property type="molecule type" value="Genomic_DNA"/>
</dbReference>
<dbReference type="PROSITE" id="PS50977">
    <property type="entry name" value="HTH_TETR_2"/>
    <property type="match status" value="1"/>
</dbReference>
<organism evidence="7 8">
    <name type="scientific">Plantactinospora siamensis</name>
    <dbReference type="NCBI Taxonomy" id="555372"/>
    <lineage>
        <taxon>Bacteria</taxon>
        <taxon>Bacillati</taxon>
        <taxon>Actinomycetota</taxon>
        <taxon>Actinomycetes</taxon>
        <taxon>Micromonosporales</taxon>
        <taxon>Micromonosporaceae</taxon>
        <taxon>Plantactinospora</taxon>
    </lineage>
</organism>
<dbReference type="PROSITE" id="PS01081">
    <property type="entry name" value="HTH_TETR_1"/>
    <property type="match status" value="1"/>
</dbReference>
<keyword evidence="2 4" id="KW-0238">DNA-binding</keyword>
<dbReference type="InterPro" id="IPR001647">
    <property type="entry name" value="HTH_TetR"/>
</dbReference>
<accession>A0ABV6NSS0</accession>
<evidence type="ECO:0000256" key="4">
    <source>
        <dbReference type="PROSITE-ProRule" id="PRU00335"/>
    </source>
</evidence>
<evidence type="ECO:0000256" key="2">
    <source>
        <dbReference type="ARBA" id="ARBA00023125"/>
    </source>
</evidence>
<keyword evidence="3" id="KW-0804">Transcription</keyword>
<proteinExistence type="predicted"/>
<name>A0ABV6NSS0_9ACTN</name>